<dbReference type="PANTHER" id="PTHR46599:SF6">
    <property type="entry name" value="DUAL SPECIFICITY PHOSPHATASE 26"/>
    <property type="match status" value="1"/>
</dbReference>
<sequence length="183" mass="21189">MTTRQDLKGVNQWDPFALIQELFDRFKINLGRHYVIGMSITMDEQLVTFYSRCSFLQYLPSKPDKYGLKIFCAADPVTNYLLTGVPYFHIVVAVEKKLWGVLETLPQTIFLSSQELEDWMLLKNLTLDGTLKQKMSATPISARETLEAVDSMFAFKRICTLLSVNLKRKKMCSCFRKRTTLPR</sequence>
<dbReference type="AlphaFoldDB" id="A0AAV4DST8"/>
<evidence type="ECO:0000313" key="2">
    <source>
        <dbReference type="EMBL" id="GFO47304.1"/>
    </source>
</evidence>
<organism evidence="2 3">
    <name type="scientific">Plakobranchus ocellatus</name>
    <dbReference type="NCBI Taxonomy" id="259542"/>
    <lineage>
        <taxon>Eukaryota</taxon>
        <taxon>Metazoa</taxon>
        <taxon>Spiralia</taxon>
        <taxon>Lophotrochozoa</taxon>
        <taxon>Mollusca</taxon>
        <taxon>Gastropoda</taxon>
        <taxon>Heterobranchia</taxon>
        <taxon>Euthyneura</taxon>
        <taxon>Panpulmonata</taxon>
        <taxon>Sacoglossa</taxon>
        <taxon>Placobranchoidea</taxon>
        <taxon>Plakobranchidae</taxon>
        <taxon>Plakobranchus</taxon>
    </lineage>
</organism>
<comment type="caution">
    <text evidence="2">The sequence shown here is derived from an EMBL/GenBank/DDBJ whole genome shotgun (WGS) entry which is preliminary data.</text>
</comment>
<dbReference type="PANTHER" id="PTHR46599">
    <property type="entry name" value="PIGGYBAC TRANSPOSABLE ELEMENT-DERIVED PROTEIN 4"/>
    <property type="match status" value="1"/>
</dbReference>
<evidence type="ECO:0000313" key="3">
    <source>
        <dbReference type="Proteomes" id="UP000735302"/>
    </source>
</evidence>
<keyword evidence="3" id="KW-1185">Reference proteome</keyword>
<dbReference type="InterPro" id="IPR029526">
    <property type="entry name" value="PGBD"/>
</dbReference>
<accession>A0AAV4DST8</accession>
<name>A0AAV4DST8_9GAST</name>
<proteinExistence type="predicted"/>
<evidence type="ECO:0000259" key="1">
    <source>
        <dbReference type="Pfam" id="PF13843"/>
    </source>
</evidence>
<protein>
    <submittedName>
        <fullName evidence="2">PiggyBac transposable element-derived protein 4</fullName>
    </submittedName>
</protein>
<dbReference type="Pfam" id="PF13843">
    <property type="entry name" value="DDE_Tnp_1_7"/>
    <property type="match status" value="1"/>
</dbReference>
<gene>
    <name evidence="2" type="ORF">PoB_007380900</name>
</gene>
<dbReference type="Proteomes" id="UP000735302">
    <property type="component" value="Unassembled WGS sequence"/>
</dbReference>
<dbReference type="EMBL" id="BLXT01008292">
    <property type="protein sequence ID" value="GFO47304.1"/>
    <property type="molecule type" value="Genomic_DNA"/>
</dbReference>
<feature type="domain" description="PiggyBac transposable element-derived protein" evidence="1">
    <location>
        <begin position="12"/>
        <end position="84"/>
    </location>
</feature>
<reference evidence="2 3" key="1">
    <citation type="journal article" date="2021" name="Elife">
        <title>Chloroplast acquisition without the gene transfer in kleptoplastic sea slugs, Plakobranchus ocellatus.</title>
        <authorList>
            <person name="Maeda T."/>
            <person name="Takahashi S."/>
            <person name="Yoshida T."/>
            <person name="Shimamura S."/>
            <person name="Takaki Y."/>
            <person name="Nagai Y."/>
            <person name="Toyoda A."/>
            <person name="Suzuki Y."/>
            <person name="Arimoto A."/>
            <person name="Ishii H."/>
            <person name="Satoh N."/>
            <person name="Nishiyama T."/>
            <person name="Hasebe M."/>
            <person name="Maruyama T."/>
            <person name="Minagawa J."/>
            <person name="Obokata J."/>
            <person name="Shigenobu S."/>
        </authorList>
    </citation>
    <scope>NUCLEOTIDE SEQUENCE [LARGE SCALE GENOMIC DNA]</scope>
</reference>